<dbReference type="EMBL" id="SLZQ01000004">
    <property type="protein sequence ID" value="TCS37353.1"/>
    <property type="molecule type" value="Genomic_DNA"/>
</dbReference>
<proteinExistence type="predicted"/>
<dbReference type="AlphaFoldDB" id="A0A4R3HXK7"/>
<dbReference type="OrthoDB" id="7298659at2"/>
<comment type="caution">
    <text evidence="1">Lacks conserved residue(s) required for the propagation of feature annotation.</text>
</comment>
<evidence type="ECO:0000313" key="5">
    <source>
        <dbReference type="Proteomes" id="UP000295382"/>
    </source>
</evidence>
<dbReference type="GO" id="GO:0000160">
    <property type="term" value="P:phosphorelay signal transduction system"/>
    <property type="evidence" value="ECO:0007669"/>
    <property type="project" value="InterPro"/>
</dbReference>
<dbReference type="Pfam" id="PF14559">
    <property type="entry name" value="TPR_19"/>
    <property type="match status" value="1"/>
</dbReference>
<dbReference type="PANTHER" id="PTHR43228:SF1">
    <property type="entry name" value="TWO-COMPONENT RESPONSE REGULATOR ARR22"/>
    <property type="match status" value="1"/>
</dbReference>
<reference evidence="4 5" key="1">
    <citation type="submission" date="2019-03" db="EMBL/GenBank/DDBJ databases">
        <title>Genomic Encyclopedia of Type Strains, Phase IV (KMG-IV): sequencing the most valuable type-strain genomes for metagenomic binning, comparative biology and taxonomic classification.</title>
        <authorList>
            <person name="Goeker M."/>
        </authorList>
    </citation>
    <scope>NUCLEOTIDE SEQUENCE [LARGE SCALE GENOMIC DNA]</scope>
    <source>
        <strain evidence="4 5">DSM 7445</strain>
    </source>
</reference>
<dbReference type="Gene3D" id="3.40.50.2300">
    <property type="match status" value="1"/>
</dbReference>
<organism evidence="4 5">
    <name type="scientific">Paucimonas lemoignei</name>
    <name type="common">Pseudomonas lemoignei</name>
    <dbReference type="NCBI Taxonomy" id="29443"/>
    <lineage>
        <taxon>Bacteria</taxon>
        <taxon>Pseudomonadati</taxon>
        <taxon>Pseudomonadota</taxon>
        <taxon>Betaproteobacteria</taxon>
        <taxon>Burkholderiales</taxon>
        <taxon>Burkholderiaceae</taxon>
        <taxon>Paucimonas</taxon>
    </lineage>
</organism>
<gene>
    <name evidence="4" type="ORF">EDC30_104156</name>
</gene>
<dbReference type="SMART" id="SM00448">
    <property type="entry name" value="REC"/>
    <property type="match status" value="1"/>
</dbReference>
<dbReference type="PANTHER" id="PTHR43228">
    <property type="entry name" value="TWO-COMPONENT RESPONSE REGULATOR"/>
    <property type="match status" value="1"/>
</dbReference>
<evidence type="ECO:0000256" key="2">
    <source>
        <dbReference type="SAM" id="Coils"/>
    </source>
</evidence>
<dbReference type="SUPFAM" id="SSF52172">
    <property type="entry name" value="CheY-like"/>
    <property type="match status" value="1"/>
</dbReference>
<dbReference type="PROSITE" id="PS50110">
    <property type="entry name" value="RESPONSE_REGULATORY"/>
    <property type="match status" value="1"/>
</dbReference>
<dbReference type="Pfam" id="PF00072">
    <property type="entry name" value="Response_reg"/>
    <property type="match status" value="1"/>
</dbReference>
<keyword evidence="5" id="KW-1185">Reference proteome</keyword>
<feature type="coiled-coil region" evidence="2">
    <location>
        <begin position="206"/>
        <end position="233"/>
    </location>
</feature>
<sequence length="536" mass="59453">MKDFSKLTALIIDPSSGMRANLHNMLNLCRITKIEHAVSASTAIRQLQNKSFDIIICEYDLGQGQDGQQLLEDLRHNRIISLWAIYFIVTAERAYEKVVSAAELGPTDYILKPFTADMLLERIVRALEKLAIFQPVHELIAHSRLQDAVQACLAGEAAHPRLAVDFMRLRAELHITLGESQQAEQLYRQLIEMRTVAWARLGLGKALFHQDRLEEAEEILAGLVEENNKYMDAYDWLAKTHERVGQIERAKAVLEGAVAISPHALRRLRRLGEVALAAGDVKVAERSFQQVVTKAKYSEFRDPEDHVKLVKTLVTKGDAQQASSVIRDLQKSLQGNEKMPACRAISAALVHESLGDKTRAVEELATAVAACREPIGMSAEMKMLLASSCLANNLEQGASEVMLDVMNNAADGAAMAKAVSIFEKHGRTDLAEQTSRESRKQVVELVTSGADKARQGDYKGAVEQMLTAVQKLPDNPQVVFNAAVAILKYLENLGWDGNLSERCRLLIDKARQLEPGNPRLSPLAELHGQILRKHGR</sequence>
<dbReference type="Pfam" id="PF13432">
    <property type="entry name" value="TPR_16"/>
    <property type="match status" value="1"/>
</dbReference>
<dbReference type="RefSeq" id="WP_132258301.1">
    <property type="nucleotide sequence ID" value="NZ_SLZQ01000004.1"/>
</dbReference>
<keyword evidence="2" id="KW-0175">Coiled coil</keyword>
<dbReference type="CDD" id="cd17589">
    <property type="entry name" value="REC_TPR"/>
    <property type="match status" value="1"/>
</dbReference>
<evidence type="ECO:0000256" key="1">
    <source>
        <dbReference type="PROSITE-ProRule" id="PRU00169"/>
    </source>
</evidence>
<dbReference type="InterPro" id="IPR011990">
    <property type="entry name" value="TPR-like_helical_dom_sf"/>
</dbReference>
<feature type="domain" description="Response regulatory" evidence="3">
    <location>
        <begin position="8"/>
        <end position="127"/>
    </location>
</feature>
<comment type="caution">
    <text evidence="4">The sequence shown here is derived from an EMBL/GenBank/DDBJ whole genome shotgun (WGS) entry which is preliminary data.</text>
</comment>
<dbReference type="Proteomes" id="UP000295382">
    <property type="component" value="Unassembled WGS sequence"/>
</dbReference>
<dbReference type="InterPro" id="IPR052048">
    <property type="entry name" value="ST_Response_Regulator"/>
</dbReference>
<dbReference type="InterPro" id="IPR011006">
    <property type="entry name" value="CheY-like_superfamily"/>
</dbReference>
<accession>A0A4R3HXK7</accession>
<name>A0A4R3HXK7_PAULE</name>
<evidence type="ECO:0000259" key="3">
    <source>
        <dbReference type="PROSITE" id="PS50110"/>
    </source>
</evidence>
<dbReference type="InterPro" id="IPR001789">
    <property type="entry name" value="Sig_transdc_resp-reg_receiver"/>
</dbReference>
<evidence type="ECO:0000313" key="4">
    <source>
        <dbReference type="EMBL" id="TCS37353.1"/>
    </source>
</evidence>
<protein>
    <submittedName>
        <fullName evidence="4">Tetratricopeptide repeat protein</fullName>
    </submittedName>
</protein>
<dbReference type="Gene3D" id="1.25.40.10">
    <property type="entry name" value="Tetratricopeptide repeat domain"/>
    <property type="match status" value="2"/>
</dbReference>
<dbReference type="SUPFAM" id="SSF48452">
    <property type="entry name" value="TPR-like"/>
    <property type="match status" value="2"/>
</dbReference>